<name>A0A8S5RST8_9CAUD</name>
<dbReference type="EMBL" id="BK057802">
    <property type="protein sequence ID" value="DAE92568.1"/>
    <property type="molecule type" value="Genomic_DNA"/>
</dbReference>
<accession>A0A8S5RST8</accession>
<reference evidence="1" key="1">
    <citation type="journal article" date="2021" name="Proc. Natl. Acad. Sci. U.S.A.">
        <title>A Catalog of Tens of Thousands of Viruses from Human Metagenomes Reveals Hidden Associations with Chronic Diseases.</title>
        <authorList>
            <person name="Tisza M.J."/>
            <person name="Buck C.B."/>
        </authorList>
    </citation>
    <scope>NUCLEOTIDE SEQUENCE</scope>
    <source>
        <strain evidence="1">Ct3Mm15</strain>
    </source>
</reference>
<proteinExistence type="predicted"/>
<sequence length="31" mass="3556">MTLFVTLFFKPANRTIATKNDSFVTLCDTFL</sequence>
<organism evidence="1">
    <name type="scientific">Siphoviridae sp. ct3Mm15</name>
    <dbReference type="NCBI Taxonomy" id="2827558"/>
    <lineage>
        <taxon>Viruses</taxon>
        <taxon>Duplodnaviria</taxon>
        <taxon>Heunggongvirae</taxon>
        <taxon>Uroviricota</taxon>
        <taxon>Caudoviricetes</taxon>
    </lineage>
</organism>
<evidence type="ECO:0000313" key="1">
    <source>
        <dbReference type="EMBL" id="DAE92568.1"/>
    </source>
</evidence>
<protein>
    <submittedName>
        <fullName evidence="1">Uncharacterized protein</fullName>
    </submittedName>
</protein>